<evidence type="ECO:0000313" key="1">
    <source>
        <dbReference type="EMBL" id="HFQ78247.1"/>
    </source>
</evidence>
<organism evidence="1">
    <name type="scientific">Ignisphaera aggregans</name>
    <dbReference type="NCBI Taxonomy" id="334771"/>
    <lineage>
        <taxon>Archaea</taxon>
        <taxon>Thermoproteota</taxon>
        <taxon>Thermoprotei</taxon>
        <taxon>Desulfurococcales</taxon>
        <taxon>Desulfurococcaceae</taxon>
        <taxon>Ignisphaera</taxon>
    </lineage>
</organism>
<name>A0A832AVA2_9CREN</name>
<accession>A0A832AVA2</accession>
<dbReference type="AlphaFoldDB" id="A0A832AVA2"/>
<gene>
    <name evidence="1" type="ORF">ENT99_00905</name>
</gene>
<sequence length="99" mass="11413">MVYTDNLRDLLNVADMLCSRFNVLCGEQDEAILKFALTWIENFLYIDPIECVADISCVEKIFDMHSSIVAYAYRGEYLINISEHMIIVTEKLLKLNETG</sequence>
<proteinExistence type="predicted"/>
<comment type="caution">
    <text evidence="1">The sequence shown here is derived from an EMBL/GenBank/DDBJ whole genome shotgun (WGS) entry which is preliminary data.</text>
</comment>
<dbReference type="EMBL" id="DTAU01000018">
    <property type="protein sequence ID" value="HFQ78247.1"/>
    <property type="molecule type" value="Genomic_DNA"/>
</dbReference>
<protein>
    <submittedName>
        <fullName evidence="1">Uncharacterized protein</fullName>
    </submittedName>
</protein>
<reference evidence="1" key="1">
    <citation type="journal article" date="2020" name="mSystems">
        <title>Genome- and Community-Level Interaction Insights into Carbon Utilization and Element Cycling Functions of Hydrothermarchaeota in Hydrothermal Sediment.</title>
        <authorList>
            <person name="Zhou Z."/>
            <person name="Liu Y."/>
            <person name="Xu W."/>
            <person name="Pan J."/>
            <person name="Luo Z.H."/>
            <person name="Li M."/>
        </authorList>
    </citation>
    <scope>NUCLEOTIDE SEQUENCE</scope>
    <source>
        <strain evidence="1">SpSt-629</strain>
    </source>
</reference>